<dbReference type="EMBL" id="JAAIUW010000004">
    <property type="protein sequence ID" value="KAF7835234.1"/>
    <property type="molecule type" value="Genomic_DNA"/>
</dbReference>
<accession>A0A834WZJ7</accession>
<evidence type="ECO:0000313" key="2">
    <source>
        <dbReference type="Proteomes" id="UP000634136"/>
    </source>
</evidence>
<proteinExistence type="predicted"/>
<comment type="caution">
    <text evidence="1">The sequence shown here is derived from an EMBL/GenBank/DDBJ whole genome shotgun (WGS) entry which is preliminary data.</text>
</comment>
<evidence type="ECO:0000313" key="1">
    <source>
        <dbReference type="EMBL" id="KAF7835234.1"/>
    </source>
</evidence>
<gene>
    <name evidence="1" type="ORF">G2W53_010093</name>
</gene>
<name>A0A834WZJ7_9FABA</name>
<keyword evidence="2" id="KW-1185">Reference proteome</keyword>
<organism evidence="1 2">
    <name type="scientific">Senna tora</name>
    <dbReference type="NCBI Taxonomy" id="362788"/>
    <lineage>
        <taxon>Eukaryota</taxon>
        <taxon>Viridiplantae</taxon>
        <taxon>Streptophyta</taxon>
        <taxon>Embryophyta</taxon>
        <taxon>Tracheophyta</taxon>
        <taxon>Spermatophyta</taxon>
        <taxon>Magnoliopsida</taxon>
        <taxon>eudicotyledons</taxon>
        <taxon>Gunneridae</taxon>
        <taxon>Pentapetalae</taxon>
        <taxon>rosids</taxon>
        <taxon>fabids</taxon>
        <taxon>Fabales</taxon>
        <taxon>Fabaceae</taxon>
        <taxon>Caesalpinioideae</taxon>
        <taxon>Cassia clade</taxon>
        <taxon>Senna</taxon>
    </lineage>
</organism>
<sequence>MPVKMVKIAEENPLLVKVVADISELSKIVTSNLATQQPQAHLASSVRDGALSMDRMHGYPIKANKSLYLIPHRSRLYNIHQMQSIN</sequence>
<reference evidence="1" key="1">
    <citation type="submission" date="2020-09" db="EMBL/GenBank/DDBJ databases">
        <title>Genome-Enabled Discovery of Anthraquinone Biosynthesis in Senna tora.</title>
        <authorList>
            <person name="Kang S.-H."/>
            <person name="Pandey R.P."/>
            <person name="Lee C.-M."/>
            <person name="Sim J.-S."/>
            <person name="Jeong J.-T."/>
            <person name="Choi B.-S."/>
            <person name="Jung M."/>
            <person name="Ginzburg D."/>
            <person name="Zhao K."/>
            <person name="Won S.Y."/>
            <person name="Oh T.-J."/>
            <person name="Yu Y."/>
            <person name="Kim N.-H."/>
            <person name="Lee O.R."/>
            <person name="Lee T.-H."/>
            <person name="Bashyal P."/>
            <person name="Kim T.-S."/>
            <person name="Lee W.-H."/>
            <person name="Kawkins C."/>
            <person name="Kim C.-K."/>
            <person name="Kim J.S."/>
            <person name="Ahn B.O."/>
            <person name="Rhee S.Y."/>
            <person name="Sohng J.K."/>
        </authorList>
    </citation>
    <scope>NUCLEOTIDE SEQUENCE</scope>
    <source>
        <tissue evidence="1">Leaf</tissue>
    </source>
</reference>
<dbReference type="AlphaFoldDB" id="A0A834WZJ7"/>
<protein>
    <submittedName>
        <fullName evidence="1">Uncharacterized protein</fullName>
    </submittedName>
</protein>
<dbReference type="Proteomes" id="UP000634136">
    <property type="component" value="Unassembled WGS sequence"/>
</dbReference>